<dbReference type="GO" id="GO:0004984">
    <property type="term" value="F:olfactory receptor activity"/>
    <property type="evidence" value="ECO:0007669"/>
    <property type="project" value="InterPro"/>
</dbReference>
<dbReference type="Proteomes" id="UP000886611">
    <property type="component" value="Unassembled WGS sequence"/>
</dbReference>
<feature type="transmembrane region" description="Helical" evidence="13">
    <location>
        <begin position="155"/>
        <end position="177"/>
    </location>
</feature>
<evidence type="ECO:0000256" key="10">
    <source>
        <dbReference type="ARBA" id="ARBA00023170"/>
    </source>
</evidence>
<evidence type="ECO:0000256" key="5">
    <source>
        <dbReference type="ARBA" id="ARBA00022725"/>
    </source>
</evidence>
<feature type="chain" id="PRO_5036459098" evidence="14">
    <location>
        <begin position="23"/>
        <end position="355"/>
    </location>
</feature>
<dbReference type="PANTHER" id="PTHR24242">
    <property type="entry name" value="G-PROTEIN COUPLED RECEPTOR"/>
    <property type="match status" value="1"/>
</dbReference>
<gene>
    <name evidence="16" type="primary">Or6n1_5</name>
    <name evidence="16" type="ORF">GTO96_0012693</name>
</gene>
<dbReference type="GO" id="GO:0004930">
    <property type="term" value="F:G protein-coupled receptor activity"/>
    <property type="evidence" value="ECO:0007669"/>
    <property type="project" value="UniProtKB-KW"/>
</dbReference>
<proteinExistence type="predicted"/>
<dbReference type="EMBL" id="JAATIS010008602">
    <property type="protein sequence ID" value="KAG2456978.1"/>
    <property type="molecule type" value="Genomic_DNA"/>
</dbReference>
<evidence type="ECO:0000256" key="8">
    <source>
        <dbReference type="ARBA" id="ARBA00023136"/>
    </source>
</evidence>
<evidence type="ECO:0000256" key="9">
    <source>
        <dbReference type="ARBA" id="ARBA00023157"/>
    </source>
</evidence>
<sequence length="355" mass="39849">MEKDKLIVIVFTTLLALRLISLNWENSSPPVKKIFVVIMANASLTTSSVEQFFVVGFPGYQDHESKLLISGIFLIAYLLIWLGNLSILNTFMLNKNLHKPMYVLICTLAVLDITFSSVTIPRILAVLMFDASMISFTACFAQLFLFHSVGSSQSFLLMLMAYDRFVAICNPLLYPTIMTNRFLLKQIALCWLGGFTTLIIPLVLALRLPFCGPNKVRHLYCDHSSVVRLACADISINSYVTLTIGLSVMFIALAYIVYSYIHIIKSVLKIASSEGRAKAFSTCGTHLVVIFIFIFTAVGVYISYRIPGTSEDVRIMITVLQNIIPPLLNPVIYCLRNKEIRDSFIKIVKRCKISP</sequence>
<dbReference type="InterPro" id="IPR017452">
    <property type="entry name" value="GPCR_Rhodpsn_7TM"/>
</dbReference>
<evidence type="ECO:0000256" key="3">
    <source>
        <dbReference type="ARBA" id="ARBA00022606"/>
    </source>
</evidence>
<feature type="transmembrane region" description="Helical" evidence="13">
    <location>
        <begin position="315"/>
        <end position="335"/>
    </location>
</feature>
<feature type="non-terminal residue" evidence="16">
    <location>
        <position position="1"/>
    </location>
</feature>
<feature type="domain" description="G-protein coupled receptors family 1 profile" evidence="15">
    <location>
        <begin position="83"/>
        <end position="333"/>
    </location>
</feature>
<organism evidence="16 17">
    <name type="scientific">Polypterus senegalus</name>
    <name type="common">Senegal bichir</name>
    <dbReference type="NCBI Taxonomy" id="55291"/>
    <lineage>
        <taxon>Eukaryota</taxon>
        <taxon>Metazoa</taxon>
        <taxon>Chordata</taxon>
        <taxon>Craniata</taxon>
        <taxon>Vertebrata</taxon>
        <taxon>Euteleostomi</taxon>
        <taxon>Actinopterygii</taxon>
        <taxon>Polypteriformes</taxon>
        <taxon>Polypteridae</taxon>
        <taxon>Polypterus</taxon>
    </lineage>
</organism>
<feature type="transmembrane region" description="Helical" evidence="13">
    <location>
        <begin position="67"/>
        <end position="88"/>
    </location>
</feature>
<evidence type="ECO:0000256" key="7">
    <source>
        <dbReference type="ARBA" id="ARBA00023040"/>
    </source>
</evidence>
<keyword evidence="5" id="KW-0552">Olfaction</keyword>
<dbReference type="InterPro" id="IPR000276">
    <property type="entry name" value="GPCR_Rhodpsn"/>
</dbReference>
<keyword evidence="3" id="KW-0716">Sensory transduction</keyword>
<evidence type="ECO:0000256" key="1">
    <source>
        <dbReference type="ARBA" id="ARBA00004651"/>
    </source>
</evidence>
<dbReference type="AlphaFoldDB" id="A0A8X7WUQ3"/>
<evidence type="ECO:0000313" key="17">
    <source>
        <dbReference type="Proteomes" id="UP000886611"/>
    </source>
</evidence>
<feature type="transmembrane region" description="Helical" evidence="13">
    <location>
        <begin position="189"/>
        <end position="210"/>
    </location>
</feature>
<dbReference type="FunFam" id="1.20.1070.10:FF:000024">
    <property type="entry name" value="Olfactory receptor"/>
    <property type="match status" value="1"/>
</dbReference>
<feature type="transmembrane region" description="Helical" evidence="13">
    <location>
        <begin position="236"/>
        <end position="258"/>
    </location>
</feature>
<dbReference type="PANTHER" id="PTHR24242:SF359">
    <property type="entry name" value="ODORANT RECEPTOR-RELATED"/>
    <property type="match status" value="1"/>
</dbReference>
<comment type="subcellular location">
    <subcellularLocation>
        <location evidence="1">Cell membrane</location>
        <topology evidence="1">Multi-pass membrane protein</topology>
    </subcellularLocation>
</comment>
<dbReference type="PROSITE" id="PS50262">
    <property type="entry name" value="G_PROTEIN_RECEP_F1_2"/>
    <property type="match status" value="1"/>
</dbReference>
<keyword evidence="8 13" id="KW-0472">Membrane</keyword>
<keyword evidence="14" id="KW-0732">Signal</keyword>
<protein>
    <submittedName>
        <fullName evidence="16">OR6N1 protein</fullName>
    </submittedName>
</protein>
<dbReference type="InterPro" id="IPR000725">
    <property type="entry name" value="Olfact_rcpt"/>
</dbReference>
<feature type="transmembrane region" description="Helical" evidence="13">
    <location>
        <begin position="34"/>
        <end position="55"/>
    </location>
</feature>
<dbReference type="CDD" id="cd13954">
    <property type="entry name" value="7tmA_OR"/>
    <property type="match status" value="1"/>
</dbReference>
<dbReference type="GO" id="GO:0005886">
    <property type="term" value="C:plasma membrane"/>
    <property type="evidence" value="ECO:0007669"/>
    <property type="project" value="UniProtKB-SubCell"/>
</dbReference>
<accession>A0A8X7WUQ3</accession>
<keyword evidence="7" id="KW-0297">G-protein coupled receptor</keyword>
<evidence type="ECO:0000256" key="4">
    <source>
        <dbReference type="ARBA" id="ARBA00022692"/>
    </source>
</evidence>
<dbReference type="InterPro" id="IPR050939">
    <property type="entry name" value="Olfactory_GPCR1"/>
</dbReference>
<dbReference type="PRINTS" id="PR00237">
    <property type="entry name" value="GPCRRHODOPSN"/>
</dbReference>
<keyword evidence="9" id="KW-1015">Disulfide bond</keyword>
<keyword evidence="6 13" id="KW-1133">Transmembrane helix</keyword>
<reference evidence="16 17" key="1">
    <citation type="journal article" date="2021" name="Cell">
        <title>Tracing the genetic footprints of vertebrate landing in non-teleost ray-finned fishes.</title>
        <authorList>
            <person name="Bi X."/>
            <person name="Wang K."/>
            <person name="Yang L."/>
            <person name="Pan H."/>
            <person name="Jiang H."/>
            <person name="Wei Q."/>
            <person name="Fang M."/>
            <person name="Yu H."/>
            <person name="Zhu C."/>
            <person name="Cai Y."/>
            <person name="He Y."/>
            <person name="Gan X."/>
            <person name="Zeng H."/>
            <person name="Yu D."/>
            <person name="Zhu Y."/>
            <person name="Jiang H."/>
            <person name="Qiu Q."/>
            <person name="Yang H."/>
            <person name="Zhang Y.E."/>
            <person name="Wang W."/>
            <person name="Zhu M."/>
            <person name="He S."/>
            <person name="Zhang G."/>
        </authorList>
    </citation>
    <scope>NUCLEOTIDE SEQUENCE [LARGE SCALE GENOMIC DNA]</scope>
    <source>
        <strain evidence="16">Bchr_013</strain>
    </source>
</reference>
<evidence type="ECO:0000313" key="16">
    <source>
        <dbReference type="EMBL" id="KAG2456978.1"/>
    </source>
</evidence>
<evidence type="ECO:0000256" key="2">
    <source>
        <dbReference type="ARBA" id="ARBA00022475"/>
    </source>
</evidence>
<comment type="caution">
    <text evidence="16">The sequence shown here is derived from an EMBL/GenBank/DDBJ whole genome shotgun (WGS) entry which is preliminary data.</text>
</comment>
<keyword evidence="17" id="KW-1185">Reference proteome</keyword>
<keyword evidence="10" id="KW-0675">Receptor</keyword>
<evidence type="ECO:0000256" key="12">
    <source>
        <dbReference type="ARBA" id="ARBA00023224"/>
    </source>
</evidence>
<keyword evidence="11" id="KW-0325">Glycoprotein</keyword>
<keyword evidence="12" id="KW-0807">Transducer</keyword>
<dbReference type="Gene3D" id="1.20.1070.10">
    <property type="entry name" value="Rhodopsin 7-helix transmembrane proteins"/>
    <property type="match status" value="1"/>
</dbReference>
<feature type="signal peptide" evidence="14">
    <location>
        <begin position="1"/>
        <end position="22"/>
    </location>
</feature>
<name>A0A8X7WUQ3_POLSE</name>
<feature type="non-terminal residue" evidence="16">
    <location>
        <position position="355"/>
    </location>
</feature>
<feature type="transmembrane region" description="Helical" evidence="13">
    <location>
        <begin position="279"/>
        <end position="303"/>
    </location>
</feature>
<dbReference type="Pfam" id="PF13853">
    <property type="entry name" value="7tm_4"/>
    <property type="match status" value="1"/>
</dbReference>
<dbReference type="SUPFAM" id="SSF81321">
    <property type="entry name" value="Family A G protein-coupled receptor-like"/>
    <property type="match status" value="1"/>
</dbReference>
<evidence type="ECO:0000256" key="14">
    <source>
        <dbReference type="SAM" id="SignalP"/>
    </source>
</evidence>
<keyword evidence="4 13" id="KW-0812">Transmembrane</keyword>
<feature type="transmembrane region" description="Helical" evidence="13">
    <location>
        <begin position="127"/>
        <end position="149"/>
    </location>
</feature>
<dbReference type="PRINTS" id="PR00245">
    <property type="entry name" value="OLFACTORYR"/>
</dbReference>
<evidence type="ECO:0000256" key="11">
    <source>
        <dbReference type="ARBA" id="ARBA00023180"/>
    </source>
</evidence>
<evidence type="ECO:0000256" key="13">
    <source>
        <dbReference type="SAM" id="Phobius"/>
    </source>
</evidence>
<evidence type="ECO:0000256" key="6">
    <source>
        <dbReference type="ARBA" id="ARBA00022989"/>
    </source>
</evidence>
<evidence type="ECO:0000259" key="15">
    <source>
        <dbReference type="PROSITE" id="PS50262"/>
    </source>
</evidence>
<dbReference type="SMART" id="SM01381">
    <property type="entry name" value="7TM_GPCR_Srsx"/>
    <property type="match status" value="1"/>
</dbReference>
<feature type="transmembrane region" description="Helical" evidence="13">
    <location>
        <begin position="100"/>
        <end position="120"/>
    </location>
</feature>
<keyword evidence="2" id="KW-1003">Cell membrane</keyword>